<reference evidence="1" key="1">
    <citation type="submission" date="2021-05" db="EMBL/GenBank/DDBJ databases">
        <authorList>
            <person name="Alioto T."/>
            <person name="Alioto T."/>
            <person name="Gomez Garrido J."/>
        </authorList>
    </citation>
    <scope>NUCLEOTIDE SEQUENCE</scope>
</reference>
<accession>A0A8D8TFH2</accession>
<evidence type="ECO:0000313" key="1">
    <source>
        <dbReference type="EMBL" id="CAG6687445.1"/>
    </source>
</evidence>
<sequence>MVFLFTFLISTDCDGFFSNPVFDRILLFSFPTDSVSVLFLFRATFFSILNPISSSGVRYSFCRNCVFNLVTPGSVISPSPCSFLNLTVFLGFISKLRVLEQISDFCSLYFQCFQYLDMILKFMY</sequence>
<dbReference type="AlphaFoldDB" id="A0A8D8TFH2"/>
<proteinExistence type="predicted"/>
<name>A0A8D8TFH2_9HEMI</name>
<dbReference type="EMBL" id="HBUF01281610">
    <property type="protein sequence ID" value="CAG6687445.1"/>
    <property type="molecule type" value="Transcribed_RNA"/>
</dbReference>
<organism evidence="1">
    <name type="scientific">Cacopsylla melanoneura</name>
    <dbReference type="NCBI Taxonomy" id="428564"/>
    <lineage>
        <taxon>Eukaryota</taxon>
        <taxon>Metazoa</taxon>
        <taxon>Ecdysozoa</taxon>
        <taxon>Arthropoda</taxon>
        <taxon>Hexapoda</taxon>
        <taxon>Insecta</taxon>
        <taxon>Pterygota</taxon>
        <taxon>Neoptera</taxon>
        <taxon>Paraneoptera</taxon>
        <taxon>Hemiptera</taxon>
        <taxon>Sternorrhyncha</taxon>
        <taxon>Psylloidea</taxon>
        <taxon>Psyllidae</taxon>
        <taxon>Psyllinae</taxon>
        <taxon>Cacopsylla</taxon>
    </lineage>
</organism>
<protein>
    <submittedName>
        <fullName evidence="1">Uncharacterized protein</fullName>
    </submittedName>
</protein>